<protein>
    <recommendedName>
        <fullName evidence="9">Thiamine-phosphate synthase</fullName>
        <shortName evidence="9">TP synthase</shortName>
        <shortName evidence="9">TPS</shortName>
        <ecNumber evidence="9">2.5.1.3</ecNumber>
    </recommendedName>
    <alternativeName>
        <fullName evidence="9">Thiamine-phosphate pyrophosphorylase</fullName>
        <shortName evidence="9">TMP pyrophosphorylase</shortName>
        <shortName evidence="9">TMP-PPase</shortName>
    </alternativeName>
</protein>
<comment type="pathway">
    <text evidence="1 9 11">Cofactor biosynthesis; thiamine diphosphate biosynthesis; thiamine phosphate from 4-amino-2-methyl-5-diphosphomethylpyrimidine and 4-methyl-5-(2-phosphoethyl)-thiazole: step 1/1.</text>
</comment>
<dbReference type="InterPro" id="IPR022998">
    <property type="entry name" value="ThiamineP_synth_TenI"/>
</dbReference>
<keyword evidence="4 9" id="KW-0460">Magnesium</keyword>
<dbReference type="eggNOG" id="arCOG01089">
    <property type="taxonomic scope" value="Archaea"/>
</dbReference>
<feature type="binding site" evidence="9">
    <location>
        <begin position="37"/>
        <end position="41"/>
    </location>
    <ligand>
        <name>4-amino-2-methyl-5-(diphosphooxymethyl)pyrimidine</name>
        <dbReference type="ChEBI" id="CHEBI:57841"/>
    </ligand>
</feature>
<feature type="binding site" evidence="9">
    <location>
        <begin position="134"/>
        <end position="136"/>
    </location>
    <ligand>
        <name>2-[(2R,5Z)-2-carboxy-4-methylthiazol-5(2H)-ylidene]ethyl phosphate</name>
        <dbReference type="ChEBI" id="CHEBI:62899"/>
    </ligand>
</feature>
<accession>U1PR89</accession>
<feature type="binding site" evidence="9">
    <location>
        <position position="108"/>
    </location>
    <ligand>
        <name>4-amino-2-methyl-5-(diphosphooxymethyl)pyrimidine</name>
        <dbReference type="ChEBI" id="CHEBI:57841"/>
    </ligand>
</feature>
<dbReference type="GO" id="GO:0005737">
    <property type="term" value="C:cytoplasm"/>
    <property type="evidence" value="ECO:0007669"/>
    <property type="project" value="TreeGrafter"/>
</dbReference>
<evidence type="ECO:0000256" key="11">
    <source>
        <dbReference type="RuleBase" id="RU004253"/>
    </source>
</evidence>
<feature type="binding site" evidence="9">
    <location>
        <position position="89"/>
    </location>
    <ligand>
        <name>Mg(2+)</name>
        <dbReference type="ChEBI" id="CHEBI:18420"/>
    </ligand>
</feature>
<dbReference type="Gene3D" id="3.20.20.70">
    <property type="entry name" value="Aldolase class I"/>
    <property type="match status" value="1"/>
</dbReference>
<evidence type="ECO:0000256" key="8">
    <source>
        <dbReference type="ARBA" id="ARBA00047883"/>
    </source>
</evidence>
<dbReference type="FunFam" id="3.20.20.70:FF:000096">
    <property type="entry name" value="Thiamine-phosphate synthase"/>
    <property type="match status" value="1"/>
</dbReference>
<evidence type="ECO:0000256" key="2">
    <source>
        <dbReference type="ARBA" id="ARBA00022679"/>
    </source>
</evidence>
<dbReference type="InterPro" id="IPR034291">
    <property type="entry name" value="TMP_synthase"/>
</dbReference>
<keyword evidence="3 9" id="KW-0479">Metal-binding</keyword>
<dbReference type="STRING" id="1238425.J07HQW2_01288"/>
<dbReference type="CDD" id="cd00564">
    <property type="entry name" value="TMP_TenI"/>
    <property type="match status" value="1"/>
</dbReference>
<dbReference type="NCBIfam" id="TIGR00693">
    <property type="entry name" value="thiE"/>
    <property type="match status" value="1"/>
</dbReference>
<feature type="binding site" evidence="9">
    <location>
        <position position="69"/>
    </location>
    <ligand>
        <name>4-amino-2-methyl-5-(diphosphooxymethyl)pyrimidine</name>
        <dbReference type="ChEBI" id="CHEBI:57841"/>
    </ligand>
</feature>
<comment type="similarity">
    <text evidence="9 10">Belongs to the thiamine-phosphate synthase family.</text>
</comment>
<feature type="binding site" evidence="9">
    <location>
        <position position="137"/>
    </location>
    <ligand>
        <name>4-amino-2-methyl-5-(diphosphooxymethyl)pyrimidine</name>
        <dbReference type="ChEBI" id="CHEBI:57841"/>
    </ligand>
</feature>
<organism evidence="14 15">
    <name type="scientific">Haloquadratum walsbyi J07HQW2</name>
    <dbReference type="NCBI Taxonomy" id="1238425"/>
    <lineage>
        <taxon>Archaea</taxon>
        <taxon>Methanobacteriati</taxon>
        <taxon>Methanobacteriota</taxon>
        <taxon>Stenosarchaea group</taxon>
        <taxon>Halobacteria</taxon>
        <taxon>Halobacteriales</taxon>
        <taxon>Haloferacaceae</taxon>
        <taxon>Haloquadratum</taxon>
    </lineage>
</organism>
<evidence type="ECO:0000256" key="4">
    <source>
        <dbReference type="ARBA" id="ARBA00022842"/>
    </source>
</evidence>
<evidence type="ECO:0000256" key="1">
    <source>
        <dbReference type="ARBA" id="ARBA00005165"/>
    </source>
</evidence>
<comment type="catalytic activity">
    <reaction evidence="6 9 10">
        <text>4-methyl-5-(2-phosphooxyethyl)-thiazole + 4-amino-2-methyl-5-(diphosphooxymethyl)pyrimidine + H(+) = thiamine phosphate + diphosphate</text>
        <dbReference type="Rhea" id="RHEA:22328"/>
        <dbReference type="ChEBI" id="CHEBI:15378"/>
        <dbReference type="ChEBI" id="CHEBI:33019"/>
        <dbReference type="ChEBI" id="CHEBI:37575"/>
        <dbReference type="ChEBI" id="CHEBI:57841"/>
        <dbReference type="ChEBI" id="CHEBI:58296"/>
        <dbReference type="EC" id="2.5.1.3"/>
    </reaction>
</comment>
<sequence>MNTPVQTYLVTQEDRSAGRSTTEIVEAAIAGGVDVVQLREKDTTARRRYKMGQNIREQTAQAGVTFLVNDRVDLAAAIDADGVHLGDEDLPVTAAREVLGQDAIIGRSVSTPTAAQEAERVGADYLGVGAVYPTGTKDVTAESAEIGPEAVTAIIEAVSIPVVGIGGITPSNASEVIQAGADGVAVVSAITSADNPTAATRKLQESVNKASIERQIGNEETSA</sequence>
<dbReference type="HAMAP" id="MF_00097">
    <property type="entry name" value="TMP_synthase"/>
    <property type="match status" value="1"/>
</dbReference>
<evidence type="ECO:0000256" key="6">
    <source>
        <dbReference type="ARBA" id="ARBA00047334"/>
    </source>
</evidence>
<dbReference type="HOGENOM" id="CLU_018272_3_2_2"/>
<evidence type="ECO:0000256" key="5">
    <source>
        <dbReference type="ARBA" id="ARBA00022977"/>
    </source>
</evidence>
<dbReference type="Pfam" id="PF02581">
    <property type="entry name" value="TMP-TENI"/>
    <property type="match status" value="1"/>
</dbReference>
<feature type="binding site" evidence="9">
    <location>
        <position position="70"/>
    </location>
    <ligand>
        <name>Mg(2+)</name>
        <dbReference type="ChEBI" id="CHEBI:18420"/>
    </ligand>
</feature>
<dbReference type="GO" id="GO:0000287">
    <property type="term" value="F:magnesium ion binding"/>
    <property type="evidence" value="ECO:0007669"/>
    <property type="project" value="UniProtKB-UniRule"/>
</dbReference>
<dbReference type="EC" id="2.5.1.3" evidence="9"/>
<comment type="cofactor">
    <cofactor evidence="9">
        <name>Mg(2+)</name>
        <dbReference type="ChEBI" id="CHEBI:18420"/>
    </cofactor>
    <text evidence="9">Binds 1 Mg(2+) ion per subunit.</text>
</comment>
<comment type="catalytic activity">
    <reaction evidence="7 9 10">
        <text>2-(2-carboxy-4-methylthiazol-5-yl)ethyl phosphate + 4-amino-2-methyl-5-(diphosphooxymethyl)pyrimidine + 2 H(+) = thiamine phosphate + CO2 + diphosphate</text>
        <dbReference type="Rhea" id="RHEA:47848"/>
        <dbReference type="ChEBI" id="CHEBI:15378"/>
        <dbReference type="ChEBI" id="CHEBI:16526"/>
        <dbReference type="ChEBI" id="CHEBI:33019"/>
        <dbReference type="ChEBI" id="CHEBI:37575"/>
        <dbReference type="ChEBI" id="CHEBI:57841"/>
        <dbReference type="ChEBI" id="CHEBI:62890"/>
        <dbReference type="EC" id="2.5.1.3"/>
    </reaction>
</comment>
<dbReference type="GO" id="GO:0009229">
    <property type="term" value="P:thiamine diphosphate biosynthetic process"/>
    <property type="evidence" value="ECO:0007669"/>
    <property type="project" value="UniProtKB-UniRule"/>
</dbReference>
<evidence type="ECO:0000256" key="9">
    <source>
        <dbReference type="HAMAP-Rule" id="MF_00097"/>
    </source>
</evidence>
<proteinExistence type="inferred from homology"/>
<reference evidence="14 15" key="1">
    <citation type="journal article" date="2013" name="PLoS ONE">
        <title>Assembly-driven community genomics of a hypersaline microbial ecosystem.</title>
        <authorList>
            <person name="Podell S."/>
            <person name="Ugalde J.A."/>
            <person name="Narasingarao P."/>
            <person name="Banfield J.F."/>
            <person name="Heidelberg K.B."/>
            <person name="Allen E.E."/>
        </authorList>
    </citation>
    <scope>NUCLEOTIDE SEQUENCE [LARGE SCALE GENOMIC DNA]</scope>
    <source>
        <strain evidence="15">J07HQW2</strain>
    </source>
</reference>
<feature type="region of interest" description="Disordered" evidence="12">
    <location>
        <begin position="195"/>
        <end position="223"/>
    </location>
</feature>
<dbReference type="InterPro" id="IPR013785">
    <property type="entry name" value="Aldolase_TIM"/>
</dbReference>
<feature type="binding site" evidence="9">
    <location>
        <position position="167"/>
    </location>
    <ligand>
        <name>2-[(2R,5Z)-2-carboxy-4-methylthiazol-5(2H)-ylidene]ethyl phosphate</name>
        <dbReference type="ChEBI" id="CHEBI:62899"/>
    </ligand>
</feature>
<dbReference type="Proteomes" id="UP000030710">
    <property type="component" value="Unassembled WGS sequence"/>
</dbReference>
<evidence type="ECO:0000256" key="7">
    <source>
        <dbReference type="ARBA" id="ARBA00047851"/>
    </source>
</evidence>
<comment type="catalytic activity">
    <reaction evidence="8 9 10">
        <text>2-[(2R,5Z)-2-carboxy-4-methylthiazol-5(2H)-ylidene]ethyl phosphate + 4-amino-2-methyl-5-(diphosphooxymethyl)pyrimidine + 2 H(+) = thiamine phosphate + CO2 + diphosphate</text>
        <dbReference type="Rhea" id="RHEA:47844"/>
        <dbReference type="ChEBI" id="CHEBI:15378"/>
        <dbReference type="ChEBI" id="CHEBI:16526"/>
        <dbReference type="ChEBI" id="CHEBI:33019"/>
        <dbReference type="ChEBI" id="CHEBI:37575"/>
        <dbReference type="ChEBI" id="CHEBI:57841"/>
        <dbReference type="ChEBI" id="CHEBI:62899"/>
        <dbReference type="EC" id="2.5.1.3"/>
    </reaction>
</comment>
<evidence type="ECO:0000256" key="3">
    <source>
        <dbReference type="ARBA" id="ARBA00022723"/>
    </source>
</evidence>
<dbReference type="UniPathway" id="UPA00060">
    <property type="reaction ID" value="UER00141"/>
</dbReference>
<evidence type="ECO:0000256" key="10">
    <source>
        <dbReference type="RuleBase" id="RU003826"/>
    </source>
</evidence>
<evidence type="ECO:0000313" key="14">
    <source>
        <dbReference type="EMBL" id="ERG94846.1"/>
    </source>
</evidence>
<feature type="binding site" evidence="9">
    <location>
        <begin position="187"/>
        <end position="188"/>
    </location>
    <ligand>
        <name>2-[(2R,5Z)-2-carboxy-4-methylthiazol-5(2H)-ylidene]ethyl phosphate</name>
        <dbReference type="ChEBI" id="CHEBI:62899"/>
    </ligand>
</feature>
<name>U1PR89_9EURY</name>
<dbReference type="PANTHER" id="PTHR20857">
    <property type="entry name" value="THIAMINE-PHOSPHATE PYROPHOSPHORYLASE"/>
    <property type="match status" value="1"/>
</dbReference>
<keyword evidence="2 9" id="KW-0808">Transferase</keyword>
<evidence type="ECO:0000313" key="15">
    <source>
        <dbReference type="Proteomes" id="UP000030710"/>
    </source>
</evidence>
<evidence type="ECO:0000259" key="13">
    <source>
        <dbReference type="Pfam" id="PF02581"/>
    </source>
</evidence>
<dbReference type="AlphaFoldDB" id="U1PR89"/>
<dbReference type="EMBL" id="KE356561">
    <property type="protein sequence ID" value="ERG94846.1"/>
    <property type="molecule type" value="Genomic_DNA"/>
</dbReference>
<dbReference type="GO" id="GO:0009228">
    <property type="term" value="P:thiamine biosynthetic process"/>
    <property type="evidence" value="ECO:0007669"/>
    <property type="project" value="UniProtKB-KW"/>
</dbReference>
<dbReference type="RefSeq" id="WP_021054337.1">
    <property type="nucleotide sequence ID" value="NZ_KE356561.1"/>
</dbReference>
<dbReference type="GO" id="GO:0004789">
    <property type="term" value="F:thiamine-phosphate diphosphorylase activity"/>
    <property type="evidence" value="ECO:0007669"/>
    <property type="project" value="UniProtKB-UniRule"/>
</dbReference>
<evidence type="ECO:0000256" key="12">
    <source>
        <dbReference type="SAM" id="MobiDB-lite"/>
    </source>
</evidence>
<gene>
    <name evidence="9" type="primary">thiE</name>
    <name evidence="14" type="ORF">J07HQW2_01288</name>
</gene>
<comment type="function">
    <text evidence="9">Condenses 4-methyl-5-(beta-hydroxyethyl)thiazole monophosphate (THZ-P) and 2-methyl-4-amino-5-hydroxymethyl pyrimidine pyrophosphate (HMP-PP) to form thiamine monophosphate (TMP).</text>
</comment>
<dbReference type="InterPro" id="IPR036206">
    <property type="entry name" value="ThiamineP_synth_sf"/>
</dbReference>
<feature type="domain" description="Thiamine phosphate synthase/TenI" evidence="13">
    <location>
        <begin position="8"/>
        <end position="190"/>
    </location>
</feature>
<keyword evidence="5 9" id="KW-0784">Thiamine biosynthesis</keyword>
<dbReference type="PANTHER" id="PTHR20857:SF15">
    <property type="entry name" value="THIAMINE-PHOSPHATE SYNTHASE"/>
    <property type="match status" value="1"/>
</dbReference>
<dbReference type="SUPFAM" id="SSF51391">
    <property type="entry name" value="Thiamin phosphate synthase"/>
    <property type="match status" value="1"/>
</dbReference>